<dbReference type="EMBL" id="SHKX01000011">
    <property type="protein sequence ID" value="RZU46759.1"/>
    <property type="molecule type" value="Genomic_DNA"/>
</dbReference>
<protein>
    <submittedName>
        <fullName evidence="5">MarR family transcriptional regulator for hemolysin</fullName>
    </submittedName>
</protein>
<reference evidence="5 6" key="1">
    <citation type="submission" date="2019-02" db="EMBL/GenBank/DDBJ databases">
        <title>Genomic Encyclopedia of Type Strains, Phase IV (KMG-IV): sequencing the most valuable type-strain genomes for metagenomic binning, comparative biology and taxonomic classification.</title>
        <authorList>
            <person name="Goeker M."/>
        </authorList>
    </citation>
    <scope>NUCLEOTIDE SEQUENCE [LARGE SCALE GENOMIC DNA]</scope>
    <source>
        <strain evidence="5 6">DSM 105135</strain>
    </source>
</reference>
<evidence type="ECO:0000256" key="2">
    <source>
        <dbReference type="ARBA" id="ARBA00023125"/>
    </source>
</evidence>
<sequence length="145" mass="16293">MTYSIEEQFTLSVHQAAHSWRRALDRRLRDLGLGRSGWMTISVIARAESPLSQVEISTFIGVEGATMVTTLDRLEKAGLVQRVSHQVDRRIKLVSLTEEGMALYARLKQVADAAREDLLTGFGKEELAEATALLDRVRDIAERLR</sequence>
<dbReference type="PANTHER" id="PTHR42756:SF1">
    <property type="entry name" value="TRANSCRIPTIONAL REPRESSOR OF EMRAB OPERON"/>
    <property type="match status" value="1"/>
</dbReference>
<dbReference type="GO" id="GO:0003700">
    <property type="term" value="F:DNA-binding transcription factor activity"/>
    <property type="evidence" value="ECO:0007669"/>
    <property type="project" value="InterPro"/>
</dbReference>
<evidence type="ECO:0000256" key="3">
    <source>
        <dbReference type="ARBA" id="ARBA00023163"/>
    </source>
</evidence>
<proteinExistence type="predicted"/>
<dbReference type="SUPFAM" id="SSF46785">
    <property type="entry name" value="Winged helix' DNA-binding domain"/>
    <property type="match status" value="1"/>
</dbReference>
<dbReference type="InterPro" id="IPR000835">
    <property type="entry name" value="HTH_MarR-typ"/>
</dbReference>
<dbReference type="InterPro" id="IPR036388">
    <property type="entry name" value="WH-like_DNA-bd_sf"/>
</dbReference>
<gene>
    <name evidence="5" type="ORF">EV700_1140</name>
</gene>
<dbReference type="Pfam" id="PF12802">
    <property type="entry name" value="MarR_2"/>
    <property type="match status" value="1"/>
</dbReference>
<accession>A0A4Q7ZAD8</accession>
<feature type="domain" description="HTH marR-type" evidence="4">
    <location>
        <begin position="6"/>
        <end position="139"/>
    </location>
</feature>
<keyword evidence="6" id="KW-1185">Reference proteome</keyword>
<evidence type="ECO:0000313" key="5">
    <source>
        <dbReference type="EMBL" id="RZU46759.1"/>
    </source>
</evidence>
<keyword evidence="1" id="KW-0805">Transcription regulation</keyword>
<dbReference type="Gene3D" id="1.10.10.10">
    <property type="entry name" value="Winged helix-like DNA-binding domain superfamily/Winged helix DNA-binding domain"/>
    <property type="match status" value="1"/>
</dbReference>
<dbReference type="RefSeq" id="WP_165391349.1">
    <property type="nucleotide sequence ID" value="NZ_SHKX01000011.1"/>
</dbReference>
<dbReference type="AlphaFoldDB" id="A0A4Q7ZAD8"/>
<dbReference type="PROSITE" id="PS50995">
    <property type="entry name" value="HTH_MARR_2"/>
    <property type="match status" value="1"/>
</dbReference>
<dbReference type="InterPro" id="IPR036390">
    <property type="entry name" value="WH_DNA-bd_sf"/>
</dbReference>
<evidence type="ECO:0000259" key="4">
    <source>
        <dbReference type="PROSITE" id="PS50995"/>
    </source>
</evidence>
<dbReference type="PANTHER" id="PTHR42756">
    <property type="entry name" value="TRANSCRIPTIONAL REGULATOR, MARR"/>
    <property type="match status" value="1"/>
</dbReference>
<dbReference type="GO" id="GO:0003677">
    <property type="term" value="F:DNA binding"/>
    <property type="evidence" value="ECO:0007669"/>
    <property type="project" value="UniProtKB-KW"/>
</dbReference>
<dbReference type="SMART" id="SM00347">
    <property type="entry name" value="HTH_MARR"/>
    <property type="match status" value="1"/>
</dbReference>
<comment type="caution">
    <text evidence="5">The sequence shown here is derived from an EMBL/GenBank/DDBJ whole genome shotgun (WGS) entry which is preliminary data.</text>
</comment>
<name>A0A4Q7ZAD8_9GAMM</name>
<dbReference type="Proteomes" id="UP000292423">
    <property type="component" value="Unassembled WGS sequence"/>
</dbReference>
<dbReference type="PRINTS" id="PR00598">
    <property type="entry name" value="HTHMARR"/>
</dbReference>
<evidence type="ECO:0000313" key="6">
    <source>
        <dbReference type="Proteomes" id="UP000292423"/>
    </source>
</evidence>
<organism evidence="5 6">
    <name type="scientific">Fluviicoccus keumensis</name>
    <dbReference type="NCBI Taxonomy" id="1435465"/>
    <lineage>
        <taxon>Bacteria</taxon>
        <taxon>Pseudomonadati</taxon>
        <taxon>Pseudomonadota</taxon>
        <taxon>Gammaproteobacteria</taxon>
        <taxon>Moraxellales</taxon>
        <taxon>Moraxellaceae</taxon>
        <taxon>Fluviicoccus</taxon>
    </lineage>
</organism>
<keyword evidence="3" id="KW-0804">Transcription</keyword>
<keyword evidence="2" id="KW-0238">DNA-binding</keyword>
<evidence type="ECO:0000256" key="1">
    <source>
        <dbReference type="ARBA" id="ARBA00023015"/>
    </source>
</evidence>